<feature type="region of interest" description="Disordered" evidence="1">
    <location>
        <begin position="213"/>
        <end position="498"/>
    </location>
</feature>
<dbReference type="PANTHER" id="PTHR15993:SF6">
    <property type="entry name" value="HEMOGEN"/>
    <property type="match status" value="1"/>
</dbReference>
<name>A0A2Y9QP67_TRIMA</name>
<organism evidence="2 3">
    <name type="scientific">Trichechus manatus latirostris</name>
    <name type="common">Florida manatee</name>
    <dbReference type="NCBI Taxonomy" id="127582"/>
    <lineage>
        <taxon>Eukaryota</taxon>
        <taxon>Metazoa</taxon>
        <taxon>Chordata</taxon>
        <taxon>Craniata</taxon>
        <taxon>Vertebrata</taxon>
        <taxon>Euteleostomi</taxon>
        <taxon>Mammalia</taxon>
        <taxon>Eutheria</taxon>
        <taxon>Afrotheria</taxon>
        <taxon>Sirenia</taxon>
        <taxon>Trichechidae</taxon>
        <taxon>Trichechus</taxon>
    </lineage>
</organism>
<proteinExistence type="predicted"/>
<dbReference type="KEGG" id="tmu:101340276"/>
<feature type="region of interest" description="Disordered" evidence="1">
    <location>
        <begin position="1"/>
        <end position="24"/>
    </location>
</feature>
<sequence>MDLGKDQTHVKLHQTPASHQQENHAPELIGTWCLRNREQLRKRKVEAEEKQTSQWLFGEHNRGKRQRTGKGNERCRKRQQTAELKVDPWPQVEKEMMEKAVAPTEQETEPPGSVTEALPPRASKEKAMAEKSFSEICQESIIHQENCSEYEETGAQNHPSETCQDMTEPENLSPKMCQEIAVLRDHPSKMYQDMAEPEDLSSKMCQRTSVVTALPSKTSEDTAGLEGCSPEVYPKPDVPKGYPLETDQKTAEPKEWNSEPDQEMAENESFFPKIQDGAVPKDLSTKTYPGTTEPKYFSHKTYKEVTVSRTPSPKTIRETPGPEEHSPEVYQETPGPEEQSPEVYQEKPRSEEHSPEVYQGTPGPEEQSPEVYQEKPRSEEHSLEVYQETPGPEEQPPEVYQEKPGSEEYSPEIYQETSGPEDLSTKTCTNKNVPKECFPEPYQETGGPEGQDPVTHQEDAKDFYTFPREMKEKSKAEEPEKPANLNSPQEDHPEDDIYSFVLF</sequence>
<dbReference type="OrthoDB" id="9950769at2759"/>
<dbReference type="GO" id="GO:0030154">
    <property type="term" value="P:cell differentiation"/>
    <property type="evidence" value="ECO:0007669"/>
    <property type="project" value="InterPro"/>
</dbReference>
<feature type="compositionally biased region" description="Basic and acidic residues" evidence="1">
    <location>
        <begin position="344"/>
        <end position="355"/>
    </location>
</feature>
<evidence type="ECO:0000256" key="1">
    <source>
        <dbReference type="SAM" id="MobiDB-lite"/>
    </source>
</evidence>
<evidence type="ECO:0000313" key="2">
    <source>
        <dbReference type="Proteomes" id="UP000248480"/>
    </source>
</evidence>
<dbReference type="AlphaFoldDB" id="A0A2Y9QP67"/>
<protein>
    <submittedName>
        <fullName evidence="3">Hemogen</fullName>
    </submittedName>
</protein>
<dbReference type="Proteomes" id="UP000248480">
    <property type="component" value="Unplaced"/>
</dbReference>
<dbReference type="CTD" id="55363"/>
<accession>A0A2Y9QP67</accession>
<feature type="compositionally biased region" description="Basic and acidic residues" evidence="1">
    <location>
        <begin position="122"/>
        <end position="131"/>
    </location>
</feature>
<dbReference type="GO" id="GO:0005654">
    <property type="term" value="C:nucleoplasm"/>
    <property type="evidence" value="ECO:0007669"/>
    <property type="project" value="TreeGrafter"/>
</dbReference>
<dbReference type="InterPro" id="IPR033272">
    <property type="entry name" value="Hemogen"/>
</dbReference>
<feature type="compositionally biased region" description="Basic and acidic residues" evidence="1">
    <location>
        <begin position="315"/>
        <end position="327"/>
    </location>
</feature>
<dbReference type="GeneID" id="101340276"/>
<dbReference type="PANTHER" id="PTHR15993">
    <property type="entry name" value="HEMOGEN"/>
    <property type="match status" value="1"/>
</dbReference>
<feature type="compositionally biased region" description="Basic and acidic residues" evidence="1">
    <location>
        <begin position="455"/>
        <end position="481"/>
    </location>
</feature>
<reference evidence="3" key="1">
    <citation type="submission" date="2025-08" db="UniProtKB">
        <authorList>
            <consortium name="RefSeq"/>
        </authorList>
    </citation>
    <scope>IDENTIFICATION</scope>
</reference>
<feature type="compositionally biased region" description="Basic and acidic residues" evidence="1">
    <location>
        <begin position="372"/>
        <end position="383"/>
    </location>
</feature>
<dbReference type="STRING" id="127582.A0A2Y9QP67"/>
<feature type="compositionally biased region" description="Basic and acidic residues" evidence="1">
    <location>
        <begin position="246"/>
        <end position="257"/>
    </location>
</feature>
<evidence type="ECO:0000313" key="3">
    <source>
        <dbReference type="RefSeq" id="XP_023583241.1"/>
    </source>
</evidence>
<dbReference type="FunCoup" id="A0A2Y9QP67">
    <property type="interactions" value="198"/>
</dbReference>
<dbReference type="InParanoid" id="A0A2Y9QP67"/>
<gene>
    <name evidence="3" type="primary">HEMGN</name>
</gene>
<dbReference type="RefSeq" id="XP_023583241.1">
    <property type="nucleotide sequence ID" value="XM_023727473.1"/>
</dbReference>
<keyword evidence="2" id="KW-1185">Reference proteome</keyword>
<feature type="region of interest" description="Disordered" evidence="1">
    <location>
        <begin position="150"/>
        <end position="171"/>
    </location>
</feature>
<dbReference type="GO" id="GO:0045667">
    <property type="term" value="P:regulation of osteoblast differentiation"/>
    <property type="evidence" value="ECO:0007669"/>
    <property type="project" value="TreeGrafter"/>
</dbReference>
<feature type="compositionally biased region" description="Polar residues" evidence="1">
    <location>
        <begin position="154"/>
        <end position="165"/>
    </location>
</feature>
<feature type="region of interest" description="Disordered" evidence="1">
    <location>
        <begin position="44"/>
        <end position="131"/>
    </location>
</feature>